<organism evidence="1 2">
    <name type="scientific">Reichenbachiella agariperforans</name>
    <dbReference type="NCBI Taxonomy" id="156994"/>
    <lineage>
        <taxon>Bacteria</taxon>
        <taxon>Pseudomonadati</taxon>
        <taxon>Bacteroidota</taxon>
        <taxon>Cytophagia</taxon>
        <taxon>Cytophagales</taxon>
        <taxon>Reichenbachiellaceae</taxon>
        <taxon>Reichenbachiella</taxon>
    </lineage>
</organism>
<dbReference type="STRING" id="156994.SAMN04488028_10122"/>
<protein>
    <submittedName>
        <fullName evidence="1">RNase LS, toxin</fullName>
    </submittedName>
</protein>
<dbReference type="Proteomes" id="UP000184474">
    <property type="component" value="Unassembled WGS sequence"/>
</dbReference>
<evidence type="ECO:0000313" key="1">
    <source>
        <dbReference type="EMBL" id="SHJ41080.1"/>
    </source>
</evidence>
<dbReference type="EMBL" id="FRAA01000001">
    <property type="protein sequence ID" value="SHJ41080.1"/>
    <property type="molecule type" value="Genomic_DNA"/>
</dbReference>
<dbReference type="AlphaFoldDB" id="A0A1M6J2Y1"/>
<reference evidence="2" key="1">
    <citation type="submission" date="2016-11" db="EMBL/GenBank/DDBJ databases">
        <authorList>
            <person name="Varghese N."/>
            <person name="Submissions S."/>
        </authorList>
    </citation>
    <scope>NUCLEOTIDE SEQUENCE [LARGE SCALE GENOMIC DNA]</scope>
    <source>
        <strain evidence="2">DSM 26134</strain>
    </source>
</reference>
<sequence>MSTTLSKPVEDFIDKYCEEKGYKTNKKEIAHGIHFIVTNLTEKITLDLYHKKGSLVVGGSPKLKLRQEFNELKNRISEDPQVLENIEKLKIKSCAQKYVILGGDLQNSVKQRLGEIDGVVTTITESPTSSQQYRGKLIMGSQSLTITQFTNDTLFLQGKDDSLFNDVCDEIEKLANPTANEVAARFVSDSEQNIKALSDTLTLDILTKATENIKESITSECFDFLESHDQKWLVAAECLRLANIPLPEFSPIVMPASKAFEGFAKKTLVKIGLFPANHFDIKTATFGFLNDKNHPNRKSIEAKERVADSYLKKFSLSLDMTRNFMMHSDDSTATKINSFEEASKKLDEILANIKELFEYFGKSEFGGLTP</sequence>
<dbReference type="RefSeq" id="WP_073118310.1">
    <property type="nucleotide sequence ID" value="NZ_FRAA01000001.1"/>
</dbReference>
<evidence type="ECO:0000313" key="2">
    <source>
        <dbReference type="Proteomes" id="UP000184474"/>
    </source>
</evidence>
<name>A0A1M6J2Y1_REIAG</name>
<keyword evidence="2" id="KW-1185">Reference proteome</keyword>
<gene>
    <name evidence="1" type="ORF">SAMN04488028_10122</name>
</gene>
<accession>A0A1M6J2Y1</accession>
<proteinExistence type="predicted"/>